<dbReference type="FunFam" id="3.30.300.30:FF:000028">
    <property type="entry name" value="AMP-dependent synthetase"/>
    <property type="match status" value="1"/>
</dbReference>
<feature type="domain" description="AMP-dependent synthetase/ligase" evidence="6">
    <location>
        <begin position="47"/>
        <end position="387"/>
    </location>
</feature>
<keyword evidence="4" id="KW-0067">ATP-binding</keyword>
<dbReference type="InterPro" id="IPR042099">
    <property type="entry name" value="ANL_N_sf"/>
</dbReference>
<dbReference type="RefSeq" id="WP_046860666.1">
    <property type="nucleotide sequence ID" value="NZ_CP011412.1"/>
</dbReference>
<evidence type="ECO:0000313" key="8">
    <source>
        <dbReference type="EMBL" id="AKH21745.1"/>
    </source>
</evidence>
<evidence type="ECO:0000256" key="3">
    <source>
        <dbReference type="ARBA" id="ARBA00022741"/>
    </source>
</evidence>
<evidence type="ECO:0000256" key="2">
    <source>
        <dbReference type="ARBA" id="ARBA00022598"/>
    </source>
</evidence>
<organism evidence="8 9">
    <name type="scientific">Sedimenticola thiotaurini</name>
    <dbReference type="NCBI Taxonomy" id="1543721"/>
    <lineage>
        <taxon>Bacteria</taxon>
        <taxon>Pseudomonadati</taxon>
        <taxon>Pseudomonadota</taxon>
        <taxon>Gammaproteobacteria</taxon>
        <taxon>Chromatiales</taxon>
        <taxon>Sedimenticolaceae</taxon>
        <taxon>Sedimenticola</taxon>
    </lineage>
</organism>
<dbReference type="GO" id="GO:0004321">
    <property type="term" value="F:fatty-acyl-CoA synthase activity"/>
    <property type="evidence" value="ECO:0007669"/>
    <property type="project" value="TreeGrafter"/>
</dbReference>
<accession>A0A0F7K3E2</accession>
<dbReference type="GO" id="GO:0016405">
    <property type="term" value="F:CoA-ligase activity"/>
    <property type="evidence" value="ECO:0007669"/>
    <property type="project" value="UniProtKB-ARBA"/>
</dbReference>
<reference evidence="8 9" key="1">
    <citation type="journal article" date="2015" name="Genome Announc.">
        <title>Complete Genome Sequence of Sedimenticola thiotaurini Strain SIP-G1, a Polyphosphate- and Polyhydroxyalkanoate-Accumulating Sulfur-Oxidizing Gammaproteobacterium Isolated from Salt Marsh Sediments.</title>
        <authorList>
            <person name="Flood B.E."/>
            <person name="Jones D.S."/>
            <person name="Bailey J.V."/>
        </authorList>
    </citation>
    <scope>NUCLEOTIDE SEQUENCE [LARGE SCALE GENOMIC DNA]</scope>
    <source>
        <strain evidence="8 9">SIP-G1</strain>
    </source>
</reference>
<dbReference type="PANTHER" id="PTHR43605">
    <property type="entry name" value="ACYL-COENZYME A SYNTHETASE"/>
    <property type="match status" value="1"/>
</dbReference>
<dbReference type="Pfam" id="PF00501">
    <property type="entry name" value="AMP-binding"/>
    <property type="match status" value="1"/>
</dbReference>
<evidence type="ECO:0000259" key="6">
    <source>
        <dbReference type="Pfam" id="PF00501"/>
    </source>
</evidence>
<dbReference type="InterPro" id="IPR045851">
    <property type="entry name" value="AMP-bd_C_sf"/>
</dbReference>
<sequence length="563" mass="63415">MSTATERFLAARDFLIQHREDYDTAYREFQWPQLDKFNWALEYFDEVAKDNNQTALWVVQEGGDETRISYAEMSARSNQVANYLRAQGVQRGEHILLMLNNVVPLWETMLAAIKLGAVVIPATTLLGYDDLLDRIERGKVSHAVVGAEFTAKFDDMPGDFTRISVNGEVAGWQNYADAYQQSDEFTPEGETLASDPLLLYFTSGTTAKPKLVEHSHQSYPVGHLSTMYWIGLQPGDIHLNISSPGWAKHAWSNFFAPWNAGATVFVYNYDRFDAKAMLNTICRCELTTLCAPPTVWRMMIQQDLKSFPVKLREVIGAGEPLNPEIIAQVESAWGLTLRDGFGQTETTAQIGNTPGQKLKSGSMGRPLPGYKVQLLDAASQPCEEGEISLDLSERPMGLMIGYKNDAEKTAEIMRDGFYRTGDVAMVDEDGYYTYVGRADDVFKASDYRISPFELESVLIEHDLVAEAAVVPSPDPVRLAVPKAFVMLVDGHQPSEEVALSILQHCRKHLAPFKRIRRLEFTDLPKTVSGKIRRVQLRKEEENRSLDSRRPNEYWESDFPSLKS</sequence>
<dbReference type="InterPro" id="IPR051087">
    <property type="entry name" value="Mitochondrial_ACSM"/>
</dbReference>
<evidence type="ECO:0000256" key="5">
    <source>
        <dbReference type="SAM" id="MobiDB-lite"/>
    </source>
</evidence>
<dbReference type="AlphaFoldDB" id="A0A0F7K3E2"/>
<dbReference type="InterPro" id="IPR025110">
    <property type="entry name" value="AMP-bd_C"/>
</dbReference>
<keyword evidence="2" id="KW-0436">Ligase</keyword>
<dbReference type="Pfam" id="PF13193">
    <property type="entry name" value="AMP-binding_C"/>
    <property type="match status" value="1"/>
</dbReference>
<dbReference type="Gene3D" id="3.40.50.12780">
    <property type="entry name" value="N-terminal domain of ligase-like"/>
    <property type="match status" value="1"/>
</dbReference>
<gene>
    <name evidence="8" type="ORF">AAY24_16920</name>
</gene>
<evidence type="ECO:0000313" key="9">
    <source>
        <dbReference type="Proteomes" id="UP000034410"/>
    </source>
</evidence>
<feature type="domain" description="AMP-binding enzyme C-terminal" evidence="7">
    <location>
        <begin position="453"/>
        <end position="530"/>
    </location>
</feature>
<evidence type="ECO:0000259" key="7">
    <source>
        <dbReference type="Pfam" id="PF13193"/>
    </source>
</evidence>
<dbReference type="GO" id="GO:0015645">
    <property type="term" value="F:fatty acid ligase activity"/>
    <property type="evidence" value="ECO:0007669"/>
    <property type="project" value="TreeGrafter"/>
</dbReference>
<dbReference type="KEGG" id="seds:AAY24_16920"/>
<dbReference type="GO" id="GO:0005524">
    <property type="term" value="F:ATP binding"/>
    <property type="evidence" value="ECO:0007669"/>
    <property type="project" value="UniProtKB-KW"/>
</dbReference>
<name>A0A0F7K3E2_9GAMM</name>
<comment type="similarity">
    <text evidence="1">Belongs to the ATP-dependent AMP-binding enzyme family.</text>
</comment>
<dbReference type="SUPFAM" id="SSF56801">
    <property type="entry name" value="Acetyl-CoA synthetase-like"/>
    <property type="match status" value="1"/>
</dbReference>
<dbReference type="PATRIC" id="fig|1543721.4.peg.3499"/>
<dbReference type="Gene3D" id="3.30.300.30">
    <property type="match status" value="1"/>
</dbReference>
<dbReference type="PANTHER" id="PTHR43605:SF10">
    <property type="entry name" value="ACYL-COA SYNTHETASE MEDIUM CHAIN FAMILY MEMBER 3"/>
    <property type="match status" value="1"/>
</dbReference>
<evidence type="ECO:0000256" key="1">
    <source>
        <dbReference type="ARBA" id="ARBA00006432"/>
    </source>
</evidence>
<evidence type="ECO:0000256" key="4">
    <source>
        <dbReference type="ARBA" id="ARBA00022840"/>
    </source>
</evidence>
<protein>
    <submittedName>
        <fullName evidence="8">AMP-dependent synthetase</fullName>
    </submittedName>
</protein>
<dbReference type="OrthoDB" id="9803968at2"/>
<proteinExistence type="inferred from homology"/>
<dbReference type="Proteomes" id="UP000034410">
    <property type="component" value="Chromosome"/>
</dbReference>
<dbReference type="EMBL" id="CP011412">
    <property type="protein sequence ID" value="AKH21745.1"/>
    <property type="molecule type" value="Genomic_DNA"/>
</dbReference>
<feature type="region of interest" description="Disordered" evidence="5">
    <location>
        <begin position="540"/>
        <end position="563"/>
    </location>
</feature>
<dbReference type="GO" id="GO:0006637">
    <property type="term" value="P:acyl-CoA metabolic process"/>
    <property type="evidence" value="ECO:0007669"/>
    <property type="project" value="TreeGrafter"/>
</dbReference>
<dbReference type="InterPro" id="IPR000873">
    <property type="entry name" value="AMP-dep_synth/lig_dom"/>
</dbReference>
<keyword evidence="9" id="KW-1185">Reference proteome</keyword>
<dbReference type="GO" id="GO:0006633">
    <property type="term" value="P:fatty acid biosynthetic process"/>
    <property type="evidence" value="ECO:0007669"/>
    <property type="project" value="TreeGrafter"/>
</dbReference>
<feature type="compositionally biased region" description="Basic and acidic residues" evidence="5">
    <location>
        <begin position="540"/>
        <end position="552"/>
    </location>
</feature>
<keyword evidence="3" id="KW-0547">Nucleotide-binding</keyword>